<keyword evidence="2" id="KW-1185">Reference proteome</keyword>
<organism evidence="1 2">
    <name type="scientific">Austropuccinia psidii MF-1</name>
    <dbReference type="NCBI Taxonomy" id="1389203"/>
    <lineage>
        <taxon>Eukaryota</taxon>
        <taxon>Fungi</taxon>
        <taxon>Dikarya</taxon>
        <taxon>Basidiomycota</taxon>
        <taxon>Pucciniomycotina</taxon>
        <taxon>Pucciniomycetes</taxon>
        <taxon>Pucciniales</taxon>
        <taxon>Sphaerophragmiaceae</taxon>
        <taxon>Austropuccinia</taxon>
    </lineage>
</organism>
<dbReference type="EMBL" id="AVOT02004569">
    <property type="protein sequence ID" value="MBW0476740.1"/>
    <property type="molecule type" value="Genomic_DNA"/>
</dbReference>
<evidence type="ECO:0000313" key="2">
    <source>
        <dbReference type="Proteomes" id="UP000765509"/>
    </source>
</evidence>
<dbReference type="Proteomes" id="UP000765509">
    <property type="component" value="Unassembled WGS sequence"/>
</dbReference>
<evidence type="ECO:0000313" key="1">
    <source>
        <dbReference type="EMBL" id="MBW0476740.1"/>
    </source>
</evidence>
<comment type="caution">
    <text evidence="1">The sequence shown here is derived from an EMBL/GenBank/DDBJ whole genome shotgun (WGS) entry which is preliminary data.</text>
</comment>
<gene>
    <name evidence="1" type="ORF">O181_016455</name>
</gene>
<reference evidence="1" key="1">
    <citation type="submission" date="2021-03" db="EMBL/GenBank/DDBJ databases">
        <title>Draft genome sequence of rust myrtle Austropuccinia psidii MF-1, a brazilian biotype.</title>
        <authorList>
            <person name="Quecine M.C."/>
            <person name="Pachon D.M.R."/>
            <person name="Bonatelli M.L."/>
            <person name="Correr F.H."/>
            <person name="Franceschini L.M."/>
            <person name="Leite T.F."/>
            <person name="Margarido G.R.A."/>
            <person name="Almeida C.A."/>
            <person name="Ferrarezi J.A."/>
            <person name="Labate C.A."/>
        </authorList>
    </citation>
    <scope>NUCLEOTIDE SEQUENCE</scope>
    <source>
        <strain evidence="1">MF-1</strain>
    </source>
</reference>
<name>A0A9Q3GRZ8_9BASI</name>
<sequence>MDSIGNECIFSTSLFPSCSPSLHSYPTDPNHLLPLEPSSPHSHNEAWQEFTNLQPMLIIPQAIVQNSINPILSEDCQFLHIIPFVDDTNQNEMQCKFREELSFLLGQELKAYPKEEITRIVSRFLEK</sequence>
<accession>A0A9Q3GRZ8</accession>
<proteinExistence type="predicted"/>
<protein>
    <submittedName>
        <fullName evidence="1">Uncharacterized protein</fullName>
    </submittedName>
</protein>
<dbReference type="AlphaFoldDB" id="A0A9Q3GRZ8"/>